<sequence length="131" mass="14623">MTVYVDDMYQYEIGQIKVGQRTMKMSHLIADTTDELLAMVREIGVNPKWIQHPGTRDEHFDIAISKRAAAIAAGAITVTYRQCGAMNKRRRVTGALGSPDDAVEWLEQFIAGRREARIAAADTQKTTEPQS</sequence>
<dbReference type="EMBL" id="CABVQG010000095">
    <property type="protein sequence ID" value="VWD50650.1"/>
    <property type="molecule type" value="Genomic_DNA"/>
</dbReference>
<dbReference type="InterPro" id="IPR025109">
    <property type="entry name" value="DUF4031"/>
</dbReference>
<proteinExistence type="predicted"/>
<protein>
    <recommendedName>
        <fullName evidence="1">DUF4031 domain-containing protein</fullName>
    </recommendedName>
</protein>
<organism evidence="2 3">
    <name type="scientific">Burkholderia aenigmatica</name>
    <dbReference type="NCBI Taxonomy" id="2015348"/>
    <lineage>
        <taxon>Bacteria</taxon>
        <taxon>Pseudomonadati</taxon>
        <taxon>Pseudomonadota</taxon>
        <taxon>Betaproteobacteria</taxon>
        <taxon>Burkholderiales</taxon>
        <taxon>Burkholderiaceae</taxon>
        <taxon>Burkholderia</taxon>
        <taxon>Burkholderia cepacia complex</taxon>
    </lineage>
</organism>
<feature type="domain" description="DUF4031" evidence="1">
    <location>
        <begin position="17"/>
        <end position="89"/>
    </location>
</feature>
<dbReference type="RefSeq" id="WP_174963625.1">
    <property type="nucleotide sequence ID" value="NZ_CABVQG010000095.1"/>
</dbReference>
<dbReference type="Pfam" id="PF13223">
    <property type="entry name" value="DUF4031"/>
    <property type="match status" value="1"/>
</dbReference>
<evidence type="ECO:0000259" key="1">
    <source>
        <dbReference type="Pfam" id="PF13223"/>
    </source>
</evidence>
<gene>
    <name evidence="2" type="ORF">BLA17378_08689</name>
</gene>
<evidence type="ECO:0000313" key="2">
    <source>
        <dbReference type="EMBL" id="VWD50650.1"/>
    </source>
</evidence>
<dbReference type="Proteomes" id="UP000494120">
    <property type="component" value="Unassembled WGS sequence"/>
</dbReference>
<accession>A0ABY6Y824</accession>
<reference evidence="2 3" key="1">
    <citation type="submission" date="2019-09" db="EMBL/GenBank/DDBJ databases">
        <authorList>
            <person name="Depoorter E."/>
        </authorList>
    </citation>
    <scope>NUCLEOTIDE SEQUENCE [LARGE SCALE GENOMIC DNA]</scope>
    <source>
        <strain evidence="2 3">R-17378</strain>
    </source>
</reference>
<keyword evidence="3" id="KW-1185">Reference proteome</keyword>
<evidence type="ECO:0000313" key="3">
    <source>
        <dbReference type="Proteomes" id="UP000494120"/>
    </source>
</evidence>
<comment type="caution">
    <text evidence="2">The sequence shown here is derived from an EMBL/GenBank/DDBJ whole genome shotgun (WGS) entry which is preliminary data.</text>
</comment>
<name>A0ABY6Y824_9BURK</name>